<organism evidence="1 2">
    <name type="scientific">Anoxybacterium hadale</name>
    <dbReference type="NCBI Taxonomy" id="3408580"/>
    <lineage>
        <taxon>Bacteria</taxon>
        <taxon>Bacillati</taxon>
        <taxon>Bacillota</taxon>
        <taxon>Clostridia</taxon>
        <taxon>Peptostreptococcales</taxon>
        <taxon>Anaerovoracaceae</taxon>
        <taxon>Anoxybacterium</taxon>
    </lineage>
</organism>
<dbReference type="Proteomes" id="UP000594014">
    <property type="component" value="Chromosome"/>
</dbReference>
<evidence type="ECO:0000313" key="2">
    <source>
        <dbReference type="Proteomes" id="UP000594014"/>
    </source>
</evidence>
<protein>
    <submittedName>
        <fullName evidence="1">HAMP domain-containing histidine kinase</fullName>
    </submittedName>
</protein>
<proteinExistence type="predicted"/>
<dbReference type="EMBL" id="CP042469">
    <property type="protein sequence ID" value="QOX62110.1"/>
    <property type="molecule type" value="Genomic_DNA"/>
</dbReference>
<gene>
    <name evidence="1" type="ORF">FRZ06_01470</name>
</gene>
<sequence>MILINYLKERWLFYLFLTFFFLFSFFVYRFDQRFYMTESNAVYILAGWILLLVLFFAVDILLLRASEEKFYTYCNQTPDADPEEIFFRPGDRNKAELVRNASLVYRTYKAESDARAAEEMEFITKWLHDVKVPIAAAKLILESHEEKLPRDFQRNMDRELFALEESVMRVFYEMKSNRFSEDYKIVTTGTKKLISMALKNYSSFFQYKQLSLSVEGEDYKVLTDEKWSTYILSQIISNAVKYSDEGGSVVISTEKKQGKVFLSVKNSGRGISEEDIGQIFKKGYTSAEARSGAKATGYGLYLSAKLCRLLGHSLKAESKYGEYAVFHLIFPEIDASLDVTKM</sequence>
<accession>A0ACD1A6U0</accession>
<keyword evidence="1" id="KW-0418">Kinase</keyword>
<evidence type="ECO:0000313" key="1">
    <source>
        <dbReference type="EMBL" id="QOX62110.1"/>
    </source>
</evidence>
<keyword evidence="1" id="KW-0808">Transferase</keyword>
<name>A0ACD1A6U0_9FIRM</name>
<reference evidence="1" key="1">
    <citation type="submission" date="2019-08" db="EMBL/GenBank/DDBJ databases">
        <title>Genome sequence of Clostridiales bacterium MT110.</title>
        <authorList>
            <person name="Cao J."/>
        </authorList>
    </citation>
    <scope>NUCLEOTIDE SEQUENCE</scope>
    <source>
        <strain evidence="1">MT110</strain>
    </source>
</reference>
<keyword evidence="2" id="KW-1185">Reference proteome</keyword>